<dbReference type="EC" id="3.1.1.47" evidence="1"/>
<evidence type="ECO:0000313" key="6">
    <source>
        <dbReference type="EMBL" id="EIW74323.1"/>
    </source>
</evidence>
<evidence type="ECO:0000313" key="7">
    <source>
        <dbReference type="Proteomes" id="UP000053558"/>
    </source>
</evidence>
<keyword evidence="3" id="KW-0442">Lipid degradation</keyword>
<name>R7SDT0_CONPW</name>
<dbReference type="OMA" id="KYWEVHV"/>
<dbReference type="GO" id="GO:0016042">
    <property type="term" value="P:lipid catabolic process"/>
    <property type="evidence" value="ECO:0007669"/>
    <property type="project" value="UniProtKB-KW"/>
</dbReference>
<evidence type="ECO:0000256" key="4">
    <source>
        <dbReference type="ARBA" id="ARBA00023098"/>
    </source>
</evidence>
<dbReference type="eggNOG" id="KOG3847">
    <property type="taxonomic scope" value="Eukaryota"/>
</dbReference>
<protein>
    <recommendedName>
        <fullName evidence="1">1-alkyl-2-acetylglycerophosphocholine esterase</fullName>
        <ecNumber evidence="1">3.1.1.47</ecNumber>
    </recommendedName>
</protein>
<dbReference type="GeneID" id="19201522"/>
<feature type="region of interest" description="Disordered" evidence="5">
    <location>
        <begin position="291"/>
        <end position="310"/>
    </location>
</feature>
<evidence type="ECO:0000256" key="2">
    <source>
        <dbReference type="ARBA" id="ARBA00022801"/>
    </source>
</evidence>
<dbReference type="Gene3D" id="3.40.50.1820">
    <property type="entry name" value="alpha/beta hydrolase"/>
    <property type="match status" value="1"/>
</dbReference>
<feature type="region of interest" description="Disordered" evidence="5">
    <location>
        <begin position="1"/>
        <end position="26"/>
    </location>
</feature>
<accession>R7SDT0</accession>
<keyword evidence="4" id="KW-0443">Lipid metabolism</keyword>
<dbReference type="Proteomes" id="UP000053558">
    <property type="component" value="Unassembled WGS sequence"/>
</dbReference>
<dbReference type="EMBL" id="JH711592">
    <property type="protein sequence ID" value="EIW74323.1"/>
    <property type="molecule type" value="Genomic_DNA"/>
</dbReference>
<evidence type="ECO:0000256" key="1">
    <source>
        <dbReference type="ARBA" id="ARBA00013201"/>
    </source>
</evidence>
<dbReference type="KEGG" id="cput:CONPUDRAFT_140472"/>
<organism evidence="6 7">
    <name type="scientific">Coniophora puteana (strain RWD-64-598)</name>
    <name type="common">Brown rot fungus</name>
    <dbReference type="NCBI Taxonomy" id="741705"/>
    <lineage>
        <taxon>Eukaryota</taxon>
        <taxon>Fungi</taxon>
        <taxon>Dikarya</taxon>
        <taxon>Basidiomycota</taxon>
        <taxon>Agaricomycotina</taxon>
        <taxon>Agaricomycetes</taxon>
        <taxon>Agaricomycetidae</taxon>
        <taxon>Boletales</taxon>
        <taxon>Coniophorineae</taxon>
        <taxon>Coniophoraceae</taxon>
        <taxon>Coniophora</taxon>
    </lineage>
</organism>
<dbReference type="PANTHER" id="PTHR10272:SF0">
    <property type="entry name" value="PLATELET-ACTIVATING FACTOR ACETYLHYDROLASE"/>
    <property type="match status" value="1"/>
</dbReference>
<dbReference type="GO" id="GO:0003847">
    <property type="term" value="F:1-alkyl-2-acetylglycerophosphocholine esterase activity"/>
    <property type="evidence" value="ECO:0007669"/>
    <property type="project" value="UniProtKB-EC"/>
</dbReference>
<gene>
    <name evidence="6" type="ORF">CONPUDRAFT_140472</name>
</gene>
<dbReference type="RefSeq" id="XP_007775347.1">
    <property type="nucleotide sequence ID" value="XM_007777157.1"/>
</dbReference>
<evidence type="ECO:0000256" key="3">
    <source>
        <dbReference type="ARBA" id="ARBA00022963"/>
    </source>
</evidence>
<dbReference type="InterPro" id="IPR029058">
    <property type="entry name" value="AB_hydrolase_fold"/>
</dbReference>
<proteinExistence type="predicted"/>
<keyword evidence="2" id="KW-0378">Hydrolase</keyword>
<evidence type="ECO:0000256" key="5">
    <source>
        <dbReference type="SAM" id="MobiDB-lite"/>
    </source>
</evidence>
<dbReference type="SUPFAM" id="SSF53474">
    <property type="entry name" value="alpha/beta-Hydrolases"/>
    <property type="match status" value="1"/>
</dbReference>
<dbReference type="AlphaFoldDB" id="R7SDT0"/>
<dbReference type="Pfam" id="PF03403">
    <property type="entry name" value="PAF-AH_p_II"/>
    <property type="match status" value="1"/>
</dbReference>
<dbReference type="PANTHER" id="PTHR10272">
    <property type="entry name" value="PLATELET-ACTIVATING FACTOR ACETYLHYDROLASE"/>
    <property type="match status" value="1"/>
</dbReference>
<keyword evidence="7" id="KW-1185">Reference proteome</keyword>
<reference evidence="7" key="1">
    <citation type="journal article" date="2012" name="Science">
        <title>The Paleozoic origin of enzymatic lignin decomposition reconstructed from 31 fungal genomes.</title>
        <authorList>
            <person name="Floudas D."/>
            <person name="Binder M."/>
            <person name="Riley R."/>
            <person name="Barry K."/>
            <person name="Blanchette R.A."/>
            <person name="Henrissat B."/>
            <person name="Martinez A.T."/>
            <person name="Otillar R."/>
            <person name="Spatafora J.W."/>
            <person name="Yadav J.S."/>
            <person name="Aerts A."/>
            <person name="Benoit I."/>
            <person name="Boyd A."/>
            <person name="Carlson A."/>
            <person name="Copeland A."/>
            <person name="Coutinho P.M."/>
            <person name="de Vries R.P."/>
            <person name="Ferreira P."/>
            <person name="Findley K."/>
            <person name="Foster B."/>
            <person name="Gaskell J."/>
            <person name="Glotzer D."/>
            <person name="Gorecki P."/>
            <person name="Heitman J."/>
            <person name="Hesse C."/>
            <person name="Hori C."/>
            <person name="Igarashi K."/>
            <person name="Jurgens J.A."/>
            <person name="Kallen N."/>
            <person name="Kersten P."/>
            <person name="Kohler A."/>
            <person name="Kuees U."/>
            <person name="Kumar T.K.A."/>
            <person name="Kuo A."/>
            <person name="LaButti K."/>
            <person name="Larrondo L.F."/>
            <person name="Lindquist E."/>
            <person name="Ling A."/>
            <person name="Lombard V."/>
            <person name="Lucas S."/>
            <person name="Lundell T."/>
            <person name="Martin R."/>
            <person name="McLaughlin D.J."/>
            <person name="Morgenstern I."/>
            <person name="Morin E."/>
            <person name="Murat C."/>
            <person name="Nagy L.G."/>
            <person name="Nolan M."/>
            <person name="Ohm R.A."/>
            <person name="Patyshakuliyeva A."/>
            <person name="Rokas A."/>
            <person name="Ruiz-Duenas F.J."/>
            <person name="Sabat G."/>
            <person name="Salamov A."/>
            <person name="Samejima M."/>
            <person name="Schmutz J."/>
            <person name="Slot J.C."/>
            <person name="St John F."/>
            <person name="Stenlid J."/>
            <person name="Sun H."/>
            <person name="Sun S."/>
            <person name="Syed K."/>
            <person name="Tsang A."/>
            <person name="Wiebenga A."/>
            <person name="Young D."/>
            <person name="Pisabarro A."/>
            <person name="Eastwood D.C."/>
            <person name="Martin F."/>
            <person name="Cullen D."/>
            <person name="Grigoriev I.V."/>
            <person name="Hibbett D.S."/>
        </authorList>
    </citation>
    <scope>NUCLEOTIDE SEQUENCE [LARGE SCALE GENOMIC DNA]</scope>
    <source>
        <strain evidence="7">RWD-64-598 SS2</strain>
    </source>
</reference>
<sequence>MLPSTLQYTTMTDTPHPTASRNTSASTVPLLPATQDSEEAPPHLCTLSKRNVFGSLFSRTLPKYSGPYPVGVRDVELSIPTETFGDFRHKSMPNVSAGLSIDTVLFSLFYPAEIDPKTKNKNVVWFPRLAQTVDGFIRMANRMPNCVYRTVAYPAAAAAIWGTTFPGMQDAPLKNPPEEGQKWPIIIFSHGVGCSRLMYSSFCGEMASRGYIVAAVEHRDGTGPSCRVTNEHGDTKDLPWVQWSDLEWSETAQQPMNDTTLRHVQLEVRKAEVHHVLEAFRKISRGVRVRENTAGARQEGKRRAGAGAGTGADYDWSRWTAIDVEKPIVAGHSFGGTLAIAAGDDNRFNWTHVVAFDPAVQRLPGLDPWHGKIKAPLLVINSEEYCFGREFPILVQDIMPSAESADMFIIPGSTHPAFSDVFLILPDYINRLTGLSVNPLAVIDHTIDTTWKFVRGCLGTVVNDEKLRVVRGMKLTRGEVGPVGELVSWVPA</sequence>
<dbReference type="OrthoDB" id="2363873at2759"/>